<dbReference type="EMBL" id="LS992241">
    <property type="protein sequence ID" value="SYX85601.1"/>
    <property type="molecule type" value="Genomic_DNA"/>
</dbReference>
<feature type="transmembrane region" description="Helical" evidence="1">
    <location>
        <begin position="130"/>
        <end position="151"/>
    </location>
</feature>
<dbReference type="RefSeq" id="WP_138187418.1">
    <property type="nucleotide sequence ID" value="NZ_LS992241.1"/>
</dbReference>
<feature type="transmembrane region" description="Helical" evidence="1">
    <location>
        <begin position="163"/>
        <end position="183"/>
    </location>
</feature>
<dbReference type="NCBIfam" id="TIGR02206">
    <property type="entry name" value="intg_mem_TP0381"/>
    <property type="match status" value="1"/>
</dbReference>
<organism evidence="2 3">
    <name type="scientific">Paenibacillus alvei</name>
    <name type="common">Bacillus alvei</name>
    <dbReference type="NCBI Taxonomy" id="44250"/>
    <lineage>
        <taxon>Bacteria</taxon>
        <taxon>Bacillati</taxon>
        <taxon>Bacillota</taxon>
        <taxon>Bacilli</taxon>
        <taxon>Bacillales</taxon>
        <taxon>Paenibacillaceae</taxon>
        <taxon>Paenibacillus</taxon>
    </lineage>
</organism>
<keyword evidence="1" id="KW-0812">Transmembrane</keyword>
<feature type="transmembrane region" description="Helical" evidence="1">
    <location>
        <begin position="48"/>
        <end position="68"/>
    </location>
</feature>
<feature type="transmembrane region" description="Helical" evidence="1">
    <location>
        <begin position="209"/>
        <end position="231"/>
    </location>
</feature>
<proteinExistence type="predicted"/>
<sequence>MSWFSPQAADTFKAFSSAHMGVLFLFIVTVLLLYRWRHWFRQEKHNRYGRCILISLLVLSEVTLNIWYAATGIFRAADTLPFELCSISLYMCVLMLLFRSKKIFHIVYFTGIGGALQALLTPALDYPFPHFRFVQFFIAHIAIILAVLYMVWVENVKPTWKSIGYAMLFLNVLLVVVGGINYLTGGNYMFLAHKPETASLLDVLGPYPWYLLSLEGVALGMFIVLYLPFLIAGRLRTSSGTDIDLRG</sequence>
<keyword evidence="1" id="KW-1133">Transmembrane helix</keyword>
<name>A0A383RG18_PAEAL</name>
<dbReference type="AlphaFoldDB" id="A0A383RG18"/>
<protein>
    <submittedName>
        <fullName evidence="2">ABC transporter permease</fullName>
    </submittedName>
</protein>
<dbReference type="InterPro" id="IPR011737">
    <property type="entry name" value="CHP02206_TP0381"/>
</dbReference>
<keyword evidence="1" id="KW-0472">Membrane</keyword>
<evidence type="ECO:0000313" key="2">
    <source>
        <dbReference type="EMBL" id="SYX85601.1"/>
    </source>
</evidence>
<evidence type="ECO:0000313" key="3">
    <source>
        <dbReference type="Proteomes" id="UP000304148"/>
    </source>
</evidence>
<feature type="transmembrane region" description="Helical" evidence="1">
    <location>
        <begin position="105"/>
        <end position="124"/>
    </location>
</feature>
<feature type="transmembrane region" description="Helical" evidence="1">
    <location>
        <begin position="12"/>
        <end position="36"/>
    </location>
</feature>
<reference evidence="3" key="1">
    <citation type="submission" date="2018-08" db="EMBL/GenBank/DDBJ databases">
        <authorList>
            <person name="Chevrot R."/>
        </authorList>
    </citation>
    <scope>NUCLEOTIDE SEQUENCE [LARGE SCALE GENOMIC DNA]</scope>
</reference>
<dbReference type="Proteomes" id="UP000304148">
    <property type="component" value="Chromosome"/>
</dbReference>
<feature type="transmembrane region" description="Helical" evidence="1">
    <location>
        <begin position="80"/>
        <end position="98"/>
    </location>
</feature>
<dbReference type="Pfam" id="PF14808">
    <property type="entry name" value="TMEM164"/>
    <property type="match status" value="1"/>
</dbReference>
<gene>
    <name evidence="2" type="ORF">PBLR_14023</name>
</gene>
<evidence type="ECO:0000256" key="1">
    <source>
        <dbReference type="SAM" id="Phobius"/>
    </source>
</evidence>
<accession>A0A383RG18</accession>